<dbReference type="EMBL" id="VSSQ01005386">
    <property type="protein sequence ID" value="MPM28944.1"/>
    <property type="molecule type" value="Genomic_DNA"/>
</dbReference>
<feature type="compositionally biased region" description="Basic and acidic residues" evidence="1">
    <location>
        <begin position="23"/>
        <end position="32"/>
    </location>
</feature>
<organism evidence="2">
    <name type="scientific">bioreactor metagenome</name>
    <dbReference type="NCBI Taxonomy" id="1076179"/>
    <lineage>
        <taxon>unclassified sequences</taxon>
        <taxon>metagenomes</taxon>
        <taxon>ecological metagenomes</taxon>
    </lineage>
</organism>
<protein>
    <submittedName>
        <fullName evidence="2">Uncharacterized protein</fullName>
    </submittedName>
</protein>
<feature type="region of interest" description="Disordered" evidence="1">
    <location>
        <begin position="23"/>
        <end position="44"/>
    </location>
</feature>
<proteinExistence type="predicted"/>
<accession>A0A644YSA1</accession>
<dbReference type="AlphaFoldDB" id="A0A644YSA1"/>
<gene>
    <name evidence="2" type="ORF">SDC9_75482</name>
</gene>
<evidence type="ECO:0000313" key="2">
    <source>
        <dbReference type="EMBL" id="MPM28944.1"/>
    </source>
</evidence>
<comment type="caution">
    <text evidence="2">The sequence shown here is derived from an EMBL/GenBank/DDBJ whole genome shotgun (WGS) entry which is preliminary data.</text>
</comment>
<evidence type="ECO:0000256" key="1">
    <source>
        <dbReference type="SAM" id="MobiDB-lite"/>
    </source>
</evidence>
<dbReference type="InterPro" id="IPR049708">
    <property type="entry name" value="PP0621-like"/>
</dbReference>
<dbReference type="NCBIfam" id="NF041023">
    <property type="entry name" value="PP0621_fam"/>
    <property type="match status" value="1"/>
</dbReference>
<sequence length="80" mass="9220">MKYLLVLIVLVIAYNVWRKQRIDDRQADEQQRRPPPAGTPRIPQQMVPCARCGLMLPQSDALERDGHHFCCAEHREQGPA</sequence>
<name>A0A644YSA1_9ZZZZ</name>
<reference evidence="2" key="1">
    <citation type="submission" date="2019-08" db="EMBL/GenBank/DDBJ databases">
        <authorList>
            <person name="Kucharzyk K."/>
            <person name="Murdoch R.W."/>
            <person name="Higgins S."/>
            <person name="Loffler F."/>
        </authorList>
    </citation>
    <scope>NUCLEOTIDE SEQUENCE</scope>
</reference>